<evidence type="ECO:0000313" key="11">
    <source>
        <dbReference type="Proteomes" id="UP001497480"/>
    </source>
</evidence>
<dbReference type="PANTHER" id="PTHR33228:SF80">
    <property type="entry name" value="PROTEIN, PUTATIVE-RELATED"/>
    <property type="match status" value="1"/>
</dbReference>
<dbReference type="AlphaFoldDB" id="A0AAV1XAK2"/>
<evidence type="ECO:0000256" key="5">
    <source>
        <dbReference type="ARBA" id="ARBA00022970"/>
    </source>
</evidence>
<gene>
    <name evidence="10" type="ORF">LLUT_LOCUS19829</name>
</gene>
<dbReference type="EMBL" id="CAXHTB010000013">
    <property type="protein sequence ID" value="CAL0318769.1"/>
    <property type="molecule type" value="Genomic_DNA"/>
</dbReference>
<comment type="similarity">
    <text evidence="2">Belongs to the GLUTAMINE DUMPER 1 (TC 9.B.60) family.</text>
</comment>
<comment type="subcellular location">
    <subcellularLocation>
        <location evidence="1">Membrane</location>
        <topology evidence="1">Single-pass membrane protein</topology>
    </subcellularLocation>
</comment>
<organism evidence="10 11">
    <name type="scientific">Lupinus luteus</name>
    <name type="common">European yellow lupine</name>
    <dbReference type="NCBI Taxonomy" id="3873"/>
    <lineage>
        <taxon>Eukaryota</taxon>
        <taxon>Viridiplantae</taxon>
        <taxon>Streptophyta</taxon>
        <taxon>Embryophyta</taxon>
        <taxon>Tracheophyta</taxon>
        <taxon>Spermatophyta</taxon>
        <taxon>Magnoliopsida</taxon>
        <taxon>eudicotyledons</taxon>
        <taxon>Gunneridae</taxon>
        <taxon>Pentapetalae</taxon>
        <taxon>rosids</taxon>
        <taxon>fabids</taxon>
        <taxon>Fabales</taxon>
        <taxon>Fabaceae</taxon>
        <taxon>Papilionoideae</taxon>
        <taxon>50 kb inversion clade</taxon>
        <taxon>genistoids sensu lato</taxon>
        <taxon>core genistoids</taxon>
        <taxon>Genisteae</taxon>
        <taxon>Lupinus</taxon>
    </lineage>
</organism>
<name>A0AAV1XAK2_LUPLU</name>
<keyword evidence="4 9" id="KW-0812">Transmembrane</keyword>
<evidence type="ECO:0000256" key="3">
    <source>
        <dbReference type="ARBA" id="ARBA00022448"/>
    </source>
</evidence>
<reference evidence="10 11" key="1">
    <citation type="submission" date="2024-03" db="EMBL/GenBank/DDBJ databases">
        <authorList>
            <person name="Martinez-Hernandez J."/>
        </authorList>
    </citation>
    <scope>NUCLEOTIDE SEQUENCE [LARGE SCALE GENOMIC DNA]</scope>
</reference>
<keyword evidence="11" id="KW-1185">Reference proteome</keyword>
<comment type="caution">
    <text evidence="10">The sequence shown here is derived from an EMBL/GenBank/DDBJ whole genome shotgun (WGS) entry which is preliminary data.</text>
</comment>
<protein>
    <submittedName>
        <fullName evidence="10">Uncharacterized protein</fullName>
    </submittedName>
</protein>
<evidence type="ECO:0000256" key="7">
    <source>
        <dbReference type="ARBA" id="ARBA00023136"/>
    </source>
</evidence>
<keyword evidence="7 9" id="KW-0472">Membrane</keyword>
<evidence type="ECO:0000256" key="2">
    <source>
        <dbReference type="ARBA" id="ARBA00009977"/>
    </source>
</evidence>
<accession>A0AAV1XAK2</accession>
<evidence type="ECO:0000256" key="4">
    <source>
        <dbReference type="ARBA" id="ARBA00022692"/>
    </source>
</evidence>
<sequence>MRPINSVSSSTSTSSSPSTAAIKLWKSPIPYLFGGLALMMTLISVALVILVCSYRKRSSQSSSTEANEDVKQTMPKNIESNSEPELLVIMAGDDKPTYLAKPITTSSNFCTCTCENRESTAYPSELRTSTTYLVTMEPTPSSSATTNEDRLTS</sequence>
<evidence type="ECO:0000256" key="6">
    <source>
        <dbReference type="ARBA" id="ARBA00022989"/>
    </source>
</evidence>
<keyword evidence="6 9" id="KW-1133">Transmembrane helix</keyword>
<dbReference type="Proteomes" id="UP001497480">
    <property type="component" value="Unassembled WGS sequence"/>
</dbReference>
<evidence type="ECO:0000313" key="10">
    <source>
        <dbReference type="EMBL" id="CAL0318769.1"/>
    </source>
</evidence>
<feature type="compositionally biased region" description="Polar residues" evidence="8">
    <location>
        <begin position="74"/>
        <end position="83"/>
    </location>
</feature>
<dbReference type="GO" id="GO:0080143">
    <property type="term" value="P:regulation of amino acid export"/>
    <property type="evidence" value="ECO:0007669"/>
    <property type="project" value="InterPro"/>
</dbReference>
<dbReference type="GO" id="GO:0006865">
    <property type="term" value="P:amino acid transport"/>
    <property type="evidence" value="ECO:0007669"/>
    <property type="project" value="UniProtKB-KW"/>
</dbReference>
<keyword evidence="3" id="KW-0813">Transport</keyword>
<feature type="region of interest" description="Disordered" evidence="8">
    <location>
        <begin position="61"/>
        <end position="83"/>
    </location>
</feature>
<proteinExistence type="inferred from homology"/>
<evidence type="ECO:0000256" key="9">
    <source>
        <dbReference type="SAM" id="Phobius"/>
    </source>
</evidence>
<evidence type="ECO:0000256" key="8">
    <source>
        <dbReference type="SAM" id="MobiDB-lite"/>
    </source>
</evidence>
<dbReference type="GO" id="GO:0016020">
    <property type="term" value="C:membrane"/>
    <property type="evidence" value="ECO:0007669"/>
    <property type="project" value="UniProtKB-SubCell"/>
</dbReference>
<dbReference type="InterPro" id="IPR040359">
    <property type="entry name" value="GDU"/>
</dbReference>
<feature type="transmembrane region" description="Helical" evidence="9">
    <location>
        <begin position="31"/>
        <end position="52"/>
    </location>
</feature>
<dbReference type="PANTHER" id="PTHR33228">
    <property type="entry name" value="PROTEIN GLUTAMINE DUMPER 4-RELATED"/>
    <property type="match status" value="1"/>
</dbReference>
<evidence type="ECO:0000256" key="1">
    <source>
        <dbReference type="ARBA" id="ARBA00004167"/>
    </source>
</evidence>
<keyword evidence="5" id="KW-0029">Amino-acid transport</keyword>